<proteinExistence type="predicted"/>
<evidence type="ECO:0000259" key="2">
    <source>
        <dbReference type="SMART" id="SM01235"/>
    </source>
</evidence>
<dbReference type="Proteomes" id="UP000033121">
    <property type="component" value="Unassembled WGS sequence"/>
</dbReference>
<dbReference type="STRING" id="1220578.FPE01S_04_03580"/>
<comment type="caution">
    <text evidence="3">The sequence shown here is derived from an EMBL/GenBank/DDBJ whole genome shotgun (WGS) entry which is preliminary data.</text>
</comment>
<evidence type="ECO:0000313" key="3">
    <source>
        <dbReference type="EMBL" id="GAO45115.1"/>
    </source>
</evidence>
<gene>
    <name evidence="3" type="ORF">FPE01S_04_03580</name>
</gene>
<reference evidence="3 4" key="1">
    <citation type="submission" date="2015-04" db="EMBL/GenBank/DDBJ databases">
        <title>Whole genome shotgun sequence of Flavihumibacter petaseus NBRC 106054.</title>
        <authorList>
            <person name="Miyazawa S."/>
            <person name="Hosoyama A."/>
            <person name="Hashimoto M."/>
            <person name="Noguchi M."/>
            <person name="Tsuchikane K."/>
            <person name="Ohji S."/>
            <person name="Yamazoe A."/>
            <person name="Ichikawa N."/>
            <person name="Kimura A."/>
            <person name="Fujita N."/>
        </authorList>
    </citation>
    <scope>NUCLEOTIDE SEQUENCE [LARGE SCALE GENOMIC DNA]</scope>
    <source>
        <strain evidence="3 4">NBRC 106054</strain>
    </source>
</reference>
<dbReference type="EMBL" id="BBWV01000004">
    <property type="protein sequence ID" value="GAO45115.1"/>
    <property type="molecule type" value="Genomic_DNA"/>
</dbReference>
<dbReference type="AlphaFoldDB" id="A0A0E9N6Z2"/>
<protein>
    <recommendedName>
        <fullName evidence="2">Haem-binding domain-containing protein</fullName>
    </recommendedName>
</protein>
<accession>A0A0E9N6Z2</accession>
<evidence type="ECO:0000313" key="4">
    <source>
        <dbReference type="Proteomes" id="UP000033121"/>
    </source>
</evidence>
<dbReference type="InterPro" id="IPR025992">
    <property type="entry name" value="Haem-bd"/>
</dbReference>
<name>A0A0E9N6Z2_9BACT</name>
<organism evidence="3 4">
    <name type="scientific">Flavihumibacter petaseus NBRC 106054</name>
    <dbReference type="NCBI Taxonomy" id="1220578"/>
    <lineage>
        <taxon>Bacteria</taxon>
        <taxon>Pseudomonadati</taxon>
        <taxon>Bacteroidota</taxon>
        <taxon>Chitinophagia</taxon>
        <taxon>Chitinophagales</taxon>
        <taxon>Chitinophagaceae</taxon>
        <taxon>Flavihumibacter</taxon>
    </lineage>
</organism>
<dbReference type="Pfam" id="PF14376">
    <property type="entry name" value="Haem_bd"/>
    <property type="match status" value="1"/>
</dbReference>
<keyword evidence="4" id="KW-1185">Reference proteome</keyword>
<feature type="signal peptide" evidence="1">
    <location>
        <begin position="1"/>
        <end position="22"/>
    </location>
</feature>
<sequence length="162" mass="18761">MMRKILTAALALFVIIQFLRPARDNNDASAQASNINNFLAVPADIDQTLKTSCYDCHSNRTNYPWYSAVQPFGWWLDHHVYEGKKELNFDAFGGYSLRRQFHKLEEVEEMIEEDEMPLSSYTLIHRGSKLSPEQKRQLITWSEKARAEMSAKYPADSLKAKK</sequence>
<evidence type="ECO:0000256" key="1">
    <source>
        <dbReference type="SAM" id="SignalP"/>
    </source>
</evidence>
<dbReference type="SMART" id="SM01235">
    <property type="entry name" value="Haem_bd"/>
    <property type="match status" value="1"/>
</dbReference>
<feature type="chain" id="PRO_5002430122" description="Haem-binding domain-containing protein" evidence="1">
    <location>
        <begin position="23"/>
        <end position="162"/>
    </location>
</feature>
<feature type="domain" description="Haem-binding" evidence="2">
    <location>
        <begin position="10"/>
        <end position="146"/>
    </location>
</feature>
<keyword evidence="1" id="KW-0732">Signal</keyword>
<dbReference type="RefSeq" id="WP_046371085.1">
    <property type="nucleotide sequence ID" value="NZ_BBWV01000004.1"/>
</dbReference>
<dbReference type="OrthoDB" id="196738at2"/>